<gene>
    <name evidence="3" type="ORF">EZS28_031220</name>
</gene>
<dbReference type="GO" id="GO:0004842">
    <property type="term" value="F:ubiquitin-protein transferase activity"/>
    <property type="evidence" value="ECO:0007669"/>
    <property type="project" value="InterPro"/>
</dbReference>
<dbReference type="AlphaFoldDB" id="A0A5J4USQ4"/>
<sequence>MAGFKKKEIKKSQSPPSLEPNIPIHISQQPSGNPGISWGDYISHCSAAYDETYALQKCIPLDKKLVCWRGLILEVKHTDDFGYIKMNFEAHNEEEVIITTDIKFSENIFKTYNNKLYSGSRIDVRLRLAFEDTNITFYLDPQNGLEIPDLFLTFSIFFHQIYDEKVKQAPSIYYEKMFNSHKIVMIGYVSDLEQISDPSFNIAVNFTPKASPWMKYTEFGMNDPIKLLVLKNHTDLLFNLRKAVEAHEQMNKAILNRTQINNSIIQSRIIPVSNPLQYQQIKEPGLLCEICAVFILRGNPEQLQPHYLQLFGINSIVACNPTNNTRRSVSYQEQFRTDQEQLQLQSAFSKARAPSEKKPKKVEPRIQGAFANFSSIKKDDQQTNNVIGYEKLTEEQKKEYLTDEYAKRMGYIMLDPVRGSDGMAYEREQLIEEFKKADPMNPETQKPLKREFIPDEDLKLRIQAFIKMFPGHPLNRS</sequence>
<proteinExistence type="predicted"/>
<dbReference type="Pfam" id="PF04564">
    <property type="entry name" value="U-box"/>
    <property type="match status" value="1"/>
</dbReference>
<comment type="caution">
    <text evidence="3">The sequence shown here is derived from an EMBL/GenBank/DDBJ whole genome shotgun (WGS) entry which is preliminary data.</text>
</comment>
<dbReference type="Gene3D" id="3.30.40.10">
    <property type="entry name" value="Zinc/RING finger domain, C3HC4 (zinc finger)"/>
    <property type="match status" value="1"/>
</dbReference>
<dbReference type="SMART" id="SM00504">
    <property type="entry name" value="Ubox"/>
    <property type="match status" value="1"/>
</dbReference>
<accession>A0A5J4USQ4</accession>
<dbReference type="Proteomes" id="UP000324800">
    <property type="component" value="Unassembled WGS sequence"/>
</dbReference>
<dbReference type="SUPFAM" id="SSF57850">
    <property type="entry name" value="RING/U-box"/>
    <property type="match status" value="1"/>
</dbReference>
<dbReference type="EMBL" id="SNRW01012904">
    <property type="protein sequence ID" value="KAA6373254.1"/>
    <property type="molecule type" value="Genomic_DNA"/>
</dbReference>
<evidence type="ECO:0000256" key="1">
    <source>
        <dbReference type="SAM" id="MobiDB-lite"/>
    </source>
</evidence>
<reference evidence="3 4" key="1">
    <citation type="submission" date="2019-03" db="EMBL/GenBank/DDBJ databases">
        <title>Single cell metagenomics reveals metabolic interactions within the superorganism composed of flagellate Streblomastix strix and complex community of Bacteroidetes bacteria on its surface.</title>
        <authorList>
            <person name="Treitli S.C."/>
            <person name="Kolisko M."/>
            <person name="Husnik F."/>
            <person name="Keeling P."/>
            <person name="Hampl V."/>
        </authorList>
    </citation>
    <scope>NUCLEOTIDE SEQUENCE [LARGE SCALE GENOMIC DNA]</scope>
    <source>
        <strain evidence="3">ST1C</strain>
    </source>
</reference>
<feature type="region of interest" description="Disordered" evidence="1">
    <location>
        <begin position="1"/>
        <end position="23"/>
    </location>
</feature>
<organism evidence="3 4">
    <name type="scientific">Streblomastix strix</name>
    <dbReference type="NCBI Taxonomy" id="222440"/>
    <lineage>
        <taxon>Eukaryota</taxon>
        <taxon>Metamonada</taxon>
        <taxon>Preaxostyla</taxon>
        <taxon>Oxymonadida</taxon>
        <taxon>Streblomastigidae</taxon>
        <taxon>Streblomastix</taxon>
    </lineage>
</organism>
<feature type="domain" description="U-box" evidence="2">
    <location>
        <begin position="409"/>
        <end position="465"/>
    </location>
</feature>
<dbReference type="InterPro" id="IPR003613">
    <property type="entry name" value="Ubox_domain"/>
</dbReference>
<protein>
    <recommendedName>
        <fullName evidence="2">U-box domain-containing protein</fullName>
    </recommendedName>
</protein>
<dbReference type="InterPro" id="IPR013083">
    <property type="entry name" value="Znf_RING/FYVE/PHD"/>
</dbReference>
<evidence type="ECO:0000313" key="3">
    <source>
        <dbReference type="EMBL" id="KAA6373254.1"/>
    </source>
</evidence>
<name>A0A5J4USQ4_9EUKA</name>
<evidence type="ECO:0000259" key="2">
    <source>
        <dbReference type="SMART" id="SM00504"/>
    </source>
</evidence>
<dbReference type="GO" id="GO:0016567">
    <property type="term" value="P:protein ubiquitination"/>
    <property type="evidence" value="ECO:0007669"/>
    <property type="project" value="InterPro"/>
</dbReference>
<evidence type="ECO:0000313" key="4">
    <source>
        <dbReference type="Proteomes" id="UP000324800"/>
    </source>
</evidence>